<dbReference type="GO" id="GO:0008270">
    <property type="term" value="F:zinc ion binding"/>
    <property type="evidence" value="ECO:0007669"/>
    <property type="project" value="UniProtKB-UniRule"/>
</dbReference>
<dbReference type="EMBL" id="LCLH01000007">
    <property type="protein sequence ID" value="KKU14058.1"/>
    <property type="molecule type" value="Genomic_DNA"/>
</dbReference>
<keyword evidence="5 7" id="KW-0862">Zinc</keyword>
<keyword evidence="6 7" id="KW-0234">DNA repair</keyword>
<dbReference type="PANTHER" id="PTHR21445:SF0">
    <property type="entry name" value="APURINIC-APYRIMIDINIC ENDONUCLEASE"/>
    <property type="match status" value="1"/>
</dbReference>
<feature type="binding site" evidence="7">
    <location>
        <position position="238"/>
    </location>
    <ligand>
        <name>Zn(2+)</name>
        <dbReference type="ChEBI" id="CHEBI:29105"/>
        <label>3</label>
    </ligand>
</feature>
<gene>
    <name evidence="7" type="primary">nfo</name>
    <name evidence="9" type="ORF">UX20_C0007G0036</name>
</gene>
<keyword evidence="2 7" id="KW-0479">Metal-binding</keyword>
<dbReference type="HAMAP" id="MF_00152">
    <property type="entry name" value="Nfo"/>
    <property type="match status" value="1"/>
</dbReference>
<evidence type="ECO:0000313" key="9">
    <source>
        <dbReference type="EMBL" id="KKU14058.1"/>
    </source>
</evidence>
<evidence type="ECO:0000256" key="3">
    <source>
        <dbReference type="ARBA" id="ARBA00022763"/>
    </source>
</evidence>
<feature type="binding site" evidence="7">
    <location>
        <position position="270"/>
    </location>
    <ligand>
        <name>Zn(2+)</name>
        <dbReference type="ChEBI" id="CHEBI:29105"/>
        <label>2</label>
    </ligand>
</feature>
<dbReference type="Gene3D" id="3.20.20.150">
    <property type="entry name" value="Divalent-metal-dependent TIM barrel enzymes"/>
    <property type="match status" value="1"/>
</dbReference>
<evidence type="ECO:0000256" key="4">
    <source>
        <dbReference type="ARBA" id="ARBA00022801"/>
    </source>
</evidence>
<evidence type="ECO:0000256" key="2">
    <source>
        <dbReference type="ARBA" id="ARBA00022723"/>
    </source>
</evidence>
<sequence>MKNNHLARRIGCHVSIAGGVWNAPKQARKFGCEVFQMFSRSPQGGHPPPLNQTTLSKFFGALEEYGFNTGDYVIHCPYFINLASGNPITIKNSIRIIRDELNRASLLKAQYVMAHMGSAKEVGKGKGVKLVSDAITQILKGYKGKTQFLIEISAGSGDVIGDTFEEVALILKKIKVDKGTLPPCVCFDTQHAFGSGYDLRTPKAVHKTFKDFDLKIGINKLKMAHCNDSKVELGSHKDRHEHIGNGRIGLKGFKALLNEPLLKHINWYAETEHDKVVEDIKLLKKLRG</sequence>
<dbReference type="Proteomes" id="UP000034911">
    <property type="component" value="Unassembled WGS sequence"/>
</dbReference>
<dbReference type="GO" id="GO:0003906">
    <property type="term" value="F:DNA-(apurinic or apyrimidinic site) endonuclease activity"/>
    <property type="evidence" value="ECO:0007669"/>
    <property type="project" value="TreeGrafter"/>
</dbReference>
<dbReference type="Pfam" id="PF01261">
    <property type="entry name" value="AP_endonuc_2"/>
    <property type="match status" value="1"/>
</dbReference>
<keyword evidence="3 7" id="KW-0227">DNA damage</keyword>
<feature type="domain" description="Xylose isomerase-like TIM barrel" evidence="8">
    <location>
        <begin position="25"/>
        <end position="285"/>
    </location>
</feature>
<dbReference type="GO" id="GO:0006284">
    <property type="term" value="P:base-excision repair"/>
    <property type="evidence" value="ECO:0007669"/>
    <property type="project" value="TreeGrafter"/>
</dbReference>
<feature type="binding site" evidence="7">
    <location>
        <position position="151"/>
    </location>
    <ligand>
        <name>Zn(2+)</name>
        <dbReference type="ChEBI" id="CHEBI:29105"/>
        <label>1</label>
    </ligand>
</feature>
<proteinExistence type="inferred from homology"/>
<feature type="binding site" evidence="7">
    <location>
        <position position="188"/>
    </location>
    <ligand>
        <name>Zn(2+)</name>
        <dbReference type="ChEBI" id="CHEBI:29105"/>
        <label>2</label>
    </ligand>
</feature>
<dbReference type="InterPro" id="IPR013022">
    <property type="entry name" value="Xyl_isomerase-like_TIM-brl"/>
</dbReference>
<keyword evidence="7" id="KW-0540">Nuclease</keyword>
<comment type="cofactor">
    <cofactor evidence="7">
        <name>Zn(2+)</name>
        <dbReference type="ChEBI" id="CHEBI:29105"/>
    </cofactor>
    <text evidence="7">Binds 3 Zn(2+) ions.</text>
</comment>
<evidence type="ECO:0000256" key="6">
    <source>
        <dbReference type="ARBA" id="ARBA00023204"/>
    </source>
</evidence>
<dbReference type="InterPro" id="IPR036237">
    <property type="entry name" value="Xyl_isomerase-like_sf"/>
</dbReference>
<feature type="binding site" evidence="7">
    <location>
        <position position="225"/>
    </location>
    <ligand>
        <name>Zn(2+)</name>
        <dbReference type="ChEBI" id="CHEBI:29105"/>
        <label>2</label>
    </ligand>
</feature>
<evidence type="ECO:0000313" key="10">
    <source>
        <dbReference type="Proteomes" id="UP000034911"/>
    </source>
</evidence>
<feature type="binding site" evidence="7">
    <location>
        <position position="151"/>
    </location>
    <ligand>
        <name>Zn(2+)</name>
        <dbReference type="ChEBI" id="CHEBI:29105"/>
        <label>2</label>
    </ligand>
</feature>
<feature type="binding site" evidence="7">
    <location>
        <position position="115"/>
    </location>
    <ligand>
        <name>Zn(2+)</name>
        <dbReference type="ChEBI" id="CHEBI:29105"/>
        <label>1</label>
    </ligand>
</feature>
<accession>A0A0G1Q8J2</accession>
<dbReference type="FunFam" id="3.20.20.150:FF:000001">
    <property type="entry name" value="Probable endonuclease 4"/>
    <property type="match status" value="1"/>
</dbReference>
<evidence type="ECO:0000256" key="5">
    <source>
        <dbReference type="ARBA" id="ARBA00022833"/>
    </source>
</evidence>
<comment type="function">
    <text evidence="7">Endonuclease IV plays a role in DNA repair. It cleaves phosphodiester bonds at apurinic or apyrimidinic (AP) sites, generating a 3'-hydroxyl group and a 5'-terminal sugar phosphate.</text>
</comment>
<dbReference type="STRING" id="1619050.UX20_C0007G0036"/>
<dbReference type="GO" id="GO:0008833">
    <property type="term" value="F:deoxyribonuclease IV (phage-T4-induced) activity"/>
    <property type="evidence" value="ECO:0007669"/>
    <property type="project" value="UniProtKB-UniRule"/>
</dbReference>
<organism evidence="9 10">
    <name type="scientific">Candidatus Magasanikbacteria bacterium GW2011_GWC2_45_8</name>
    <dbReference type="NCBI Taxonomy" id="1619050"/>
    <lineage>
        <taxon>Bacteria</taxon>
        <taxon>Candidatus Magasanikiibacteriota</taxon>
    </lineage>
</organism>
<keyword evidence="7 9" id="KW-0255">Endonuclease</keyword>
<evidence type="ECO:0000259" key="8">
    <source>
        <dbReference type="Pfam" id="PF01261"/>
    </source>
</evidence>
<dbReference type="CDD" id="cd00019">
    <property type="entry name" value="AP2Ec"/>
    <property type="match status" value="1"/>
</dbReference>
<dbReference type="SMART" id="SM00518">
    <property type="entry name" value="AP2Ec"/>
    <property type="match status" value="1"/>
</dbReference>
<feature type="binding site" evidence="7">
    <location>
        <position position="240"/>
    </location>
    <ligand>
        <name>Zn(2+)</name>
        <dbReference type="ChEBI" id="CHEBI:29105"/>
        <label>3</label>
    </ligand>
</feature>
<dbReference type="InterPro" id="IPR001719">
    <property type="entry name" value="AP_endonuc_2"/>
</dbReference>
<dbReference type="PANTHER" id="PTHR21445">
    <property type="entry name" value="ENDONUCLEASE IV ENDODEOXYRIBONUCLEASE IV"/>
    <property type="match status" value="1"/>
</dbReference>
<dbReference type="GO" id="GO:0008081">
    <property type="term" value="F:phosphoric diester hydrolase activity"/>
    <property type="evidence" value="ECO:0007669"/>
    <property type="project" value="TreeGrafter"/>
</dbReference>
<dbReference type="EC" id="3.1.21.2" evidence="7"/>
<dbReference type="PROSITE" id="PS51432">
    <property type="entry name" value="AP_NUCLEASE_F2_4"/>
    <property type="match status" value="1"/>
</dbReference>
<keyword evidence="4 7" id="KW-0378">Hydrolase</keyword>
<reference evidence="9 10" key="1">
    <citation type="journal article" date="2015" name="Nature">
        <title>rRNA introns, odd ribosomes, and small enigmatic genomes across a large radiation of phyla.</title>
        <authorList>
            <person name="Brown C.T."/>
            <person name="Hug L.A."/>
            <person name="Thomas B.C."/>
            <person name="Sharon I."/>
            <person name="Castelle C.J."/>
            <person name="Singh A."/>
            <person name="Wilkins M.J."/>
            <person name="Williams K.H."/>
            <person name="Banfield J.F."/>
        </authorList>
    </citation>
    <scope>NUCLEOTIDE SEQUENCE [LARGE SCALE GENOMIC DNA]</scope>
</reference>
<comment type="catalytic activity">
    <reaction evidence="7">
        <text>Endonucleolytic cleavage to 5'-phosphooligonucleotide end-products.</text>
        <dbReference type="EC" id="3.1.21.2"/>
    </reaction>
</comment>
<evidence type="ECO:0000256" key="7">
    <source>
        <dbReference type="HAMAP-Rule" id="MF_00152"/>
    </source>
</evidence>
<dbReference type="AlphaFoldDB" id="A0A0G1Q8J2"/>
<feature type="binding site" evidence="7">
    <location>
        <position position="75"/>
    </location>
    <ligand>
        <name>Zn(2+)</name>
        <dbReference type="ChEBI" id="CHEBI:29105"/>
        <label>1</label>
    </ligand>
</feature>
<feature type="binding site" evidence="7">
    <location>
        <position position="191"/>
    </location>
    <ligand>
        <name>Zn(2+)</name>
        <dbReference type="ChEBI" id="CHEBI:29105"/>
        <label>3</label>
    </ligand>
</feature>
<name>A0A0G1Q8J2_9BACT</name>
<dbReference type="PATRIC" id="fig|1619050.3.peg.185"/>
<protein>
    <recommendedName>
        <fullName evidence="7">Probable endonuclease 4</fullName>
        <ecNumber evidence="7">3.1.21.2</ecNumber>
    </recommendedName>
    <alternativeName>
        <fullName evidence="7">Endodeoxyribonuclease IV</fullName>
    </alternativeName>
    <alternativeName>
        <fullName evidence="7">Endonuclease IV</fullName>
    </alternativeName>
</protein>
<comment type="similarity">
    <text evidence="1 7">Belongs to the AP endonuclease 2 family.</text>
</comment>
<dbReference type="NCBIfam" id="TIGR00587">
    <property type="entry name" value="nfo"/>
    <property type="match status" value="1"/>
</dbReference>
<evidence type="ECO:0000256" key="1">
    <source>
        <dbReference type="ARBA" id="ARBA00005340"/>
    </source>
</evidence>
<dbReference type="SUPFAM" id="SSF51658">
    <property type="entry name" value="Xylose isomerase-like"/>
    <property type="match status" value="1"/>
</dbReference>
<dbReference type="GO" id="GO:0003677">
    <property type="term" value="F:DNA binding"/>
    <property type="evidence" value="ECO:0007669"/>
    <property type="project" value="InterPro"/>
</dbReference>
<comment type="caution">
    <text evidence="9">The sequence shown here is derived from an EMBL/GenBank/DDBJ whole genome shotgun (WGS) entry which is preliminary data.</text>
</comment>